<feature type="compositionally biased region" description="Low complexity" evidence="1">
    <location>
        <begin position="102"/>
        <end position="131"/>
    </location>
</feature>
<evidence type="ECO:0000313" key="2">
    <source>
        <dbReference type="EMBL" id="VDP18153.1"/>
    </source>
</evidence>
<reference evidence="4" key="1">
    <citation type="submission" date="2016-06" db="UniProtKB">
        <authorList>
            <consortium name="WormBaseParasite"/>
        </authorList>
    </citation>
    <scope>IDENTIFICATION</scope>
</reference>
<dbReference type="STRING" id="387005.A0A183I4K8"/>
<dbReference type="Proteomes" id="UP000267606">
    <property type="component" value="Unassembled WGS sequence"/>
</dbReference>
<evidence type="ECO:0000256" key="1">
    <source>
        <dbReference type="SAM" id="MobiDB-lite"/>
    </source>
</evidence>
<proteinExistence type="predicted"/>
<protein>
    <submittedName>
        <fullName evidence="2 4">Uncharacterized protein</fullName>
    </submittedName>
</protein>
<gene>
    <name evidence="2" type="ORF">OFLC_LOCUS14670</name>
</gene>
<organism evidence="4">
    <name type="scientific">Onchocerca flexuosa</name>
    <dbReference type="NCBI Taxonomy" id="387005"/>
    <lineage>
        <taxon>Eukaryota</taxon>
        <taxon>Metazoa</taxon>
        <taxon>Ecdysozoa</taxon>
        <taxon>Nematoda</taxon>
        <taxon>Chromadorea</taxon>
        <taxon>Rhabditida</taxon>
        <taxon>Spirurina</taxon>
        <taxon>Spiruromorpha</taxon>
        <taxon>Filarioidea</taxon>
        <taxon>Onchocercidae</taxon>
        <taxon>Onchocerca</taxon>
    </lineage>
</organism>
<keyword evidence="3" id="KW-1185">Reference proteome</keyword>
<sequence>MLCGAGKVEKKFKRLESETVVQLKGLNLGRRLPLGILAVGKPALRECNCLSFAEDVITELYAVFVALSGLGPGHRIQSFDEAKRLDKINERMPPSMVTPTQSPMASPSARRASPNVGNSTTTIPPATTATI</sequence>
<dbReference type="AlphaFoldDB" id="A0A183I4K8"/>
<name>A0A183I4K8_9BILA</name>
<dbReference type="EMBL" id="UZAJ01041065">
    <property type="protein sequence ID" value="VDP18153.1"/>
    <property type="molecule type" value="Genomic_DNA"/>
</dbReference>
<reference evidence="2 3" key="2">
    <citation type="submission" date="2018-11" db="EMBL/GenBank/DDBJ databases">
        <authorList>
            <consortium name="Pathogen Informatics"/>
        </authorList>
    </citation>
    <scope>NUCLEOTIDE SEQUENCE [LARGE SCALE GENOMIC DNA]</scope>
</reference>
<evidence type="ECO:0000313" key="3">
    <source>
        <dbReference type="Proteomes" id="UP000267606"/>
    </source>
</evidence>
<dbReference type="WBParaSite" id="OFLC_0001468101-mRNA-1">
    <property type="protein sequence ID" value="OFLC_0001468101-mRNA-1"/>
    <property type="gene ID" value="OFLC_0001468101"/>
</dbReference>
<accession>A0A183I4K8</accession>
<feature type="region of interest" description="Disordered" evidence="1">
    <location>
        <begin position="89"/>
        <end position="131"/>
    </location>
</feature>
<evidence type="ECO:0000313" key="4">
    <source>
        <dbReference type="WBParaSite" id="OFLC_0001468101-mRNA-1"/>
    </source>
</evidence>